<accession>A0A2P2QUY2</accession>
<organism evidence="1">
    <name type="scientific">Rhizophora mucronata</name>
    <name type="common">Asiatic mangrove</name>
    <dbReference type="NCBI Taxonomy" id="61149"/>
    <lineage>
        <taxon>Eukaryota</taxon>
        <taxon>Viridiplantae</taxon>
        <taxon>Streptophyta</taxon>
        <taxon>Embryophyta</taxon>
        <taxon>Tracheophyta</taxon>
        <taxon>Spermatophyta</taxon>
        <taxon>Magnoliopsida</taxon>
        <taxon>eudicotyledons</taxon>
        <taxon>Gunneridae</taxon>
        <taxon>Pentapetalae</taxon>
        <taxon>rosids</taxon>
        <taxon>fabids</taxon>
        <taxon>Malpighiales</taxon>
        <taxon>Rhizophoraceae</taxon>
        <taxon>Rhizophora</taxon>
    </lineage>
</organism>
<protein>
    <submittedName>
        <fullName evidence="1">Uncharacterized protein</fullName>
    </submittedName>
</protein>
<sequence length="16" mass="1946">MPKGKWELRGWVMIKS</sequence>
<dbReference type="EMBL" id="GGEC01090207">
    <property type="protein sequence ID" value="MBX70691.1"/>
    <property type="molecule type" value="Transcribed_RNA"/>
</dbReference>
<reference evidence="1" key="1">
    <citation type="submission" date="2018-02" db="EMBL/GenBank/DDBJ databases">
        <title>Rhizophora mucronata_Transcriptome.</title>
        <authorList>
            <person name="Meera S.P."/>
            <person name="Sreeshan A."/>
            <person name="Augustine A."/>
        </authorList>
    </citation>
    <scope>NUCLEOTIDE SEQUENCE</scope>
    <source>
        <tissue evidence="1">Leaf</tissue>
    </source>
</reference>
<proteinExistence type="predicted"/>
<evidence type="ECO:0000313" key="1">
    <source>
        <dbReference type="EMBL" id="MBX70691.1"/>
    </source>
</evidence>
<name>A0A2P2QUY2_RHIMU</name>
<dbReference type="AlphaFoldDB" id="A0A2P2QUY2"/>